<name>A0A409XHL9_PSICY</name>
<accession>A0A409XHL9</accession>
<sequence>MSLFRRSIAPHPIRPTSLVSFQPVRSPAHLITTTIITICTIVVQYPRSSPSSSGTGPWHGTTTVFIHLHAPPNPSPCWANYLTYTRPQHNDPACLTISPHLDQLVVLIPILQHWRHHRTGRLTGP</sequence>
<comment type="caution">
    <text evidence="1">The sequence shown here is derived from an EMBL/GenBank/DDBJ whole genome shotgun (WGS) entry which is preliminary data.</text>
</comment>
<protein>
    <submittedName>
        <fullName evidence="1">Uncharacterized protein</fullName>
    </submittedName>
</protein>
<keyword evidence="2" id="KW-1185">Reference proteome</keyword>
<proteinExistence type="predicted"/>
<dbReference type="InParanoid" id="A0A409XHL9"/>
<organism evidence="1 2">
    <name type="scientific">Psilocybe cyanescens</name>
    <dbReference type="NCBI Taxonomy" id="93625"/>
    <lineage>
        <taxon>Eukaryota</taxon>
        <taxon>Fungi</taxon>
        <taxon>Dikarya</taxon>
        <taxon>Basidiomycota</taxon>
        <taxon>Agaricomycotina</taxon>
        <taxon>Agaricomycetes</taxon>
        <taxon>Agaricomycetidae</taxon>
        <taxon>Agaricales</taxon>
        <taxon>Agaricineae</taxon>
        <taxon>Strophariaceae</taxon>
        <taxon>Psilocybe</taxon>
    </lineage>
</organism>
<reference evidence="1 2" key="1">
    <citation type="journal article" date="2018" name="Evol. Lett.">
        <title>Horizontal gene cluster transfer increased hallucinogenic mushroom diversity.</title>
        <authorList>
            <person name="Reynolds H.T."/>
            <person name="Vijayakumar V."/>
            <person name="Gluck-Thaler E."/>
            <person name="Korotkin H.B."/>
            <person name="Matheny P.B."/>
            <person name="Slot J.C."/>
        </authorList>
    </citation>
    <scope>NUCLEOTIDE SEQUENCE [LARGE SCALE GENOMIC DNA]</scope>
    <source>
        <strain evidence="1 2">2631</strain>
    </source>
</reference>
<dbReference type="EMBL" id="NHYD01001667">
    <property type="protein sequence ID" value="PPQ90248.1"/>
    <property type="molecule type" value="Genomic_DNA"/>
</dbReference>
<dbReference type="Proteomes" id="UP000283269">
    <property type="component" value="Unassembled WGS sequence"/>
</dbReference>
<evidence type="ECO:0000313" key="1">
    <source>
        <dbReference type="EMBL" id="PPQ90248.1"/>
    </source>
</evidence>
<evidence type="ECO:0000313" key="2">
    <source>
        <dbReference type="Proteomes" id="UP000283269"/>
    </source>
</evidence>
<gene>
    <name evidence="1" type="ORF">CVT25_013008</name>
</gene>
<dbReference type="AlphaFoldDB" id="A0A409XHL9"/>